<gene>
    <name evidence="2" type="ORF">ACFFRE_07130</name>
</gene>
<dbReference type="Proteomes" id="UP001589788">
    <property type="component" value="Unassembled WGS sequence"/>
</dbReference>
<keyword evidence="1" id="KW-0812">Transmembrane</keyword>
<keyword evidence="1" id="KW-1133">Transmembrane helix</keyword>
<protein>
    <recommendedName>
        <fullName evidence="4">Copper resistance protein D domain-containing protein</fullName>
    </recommendedName>
</protein>
<feature type="transmembrane region" description="Helical" evidence="1">
    <location>
        <begin position="147"/>
        <end position="167"/>
    </location>
</feature>
<name>A0ABV6C2K1_9ACTN</name>
<reference evidence="2 3" key="1">
    <citation type="submission" date="2024-09" db="EMBL/GenBank/DDBJ databases">
        <authorList>
            <person name="Sun Q."/>
            <person name="Mori K."/>
        </authorList>
    </citation>
    <scope>NUCLEOTIDE SEQUENCE [LARGE SCALE GENOMIC DNA]</scope>
    <source>
        <strain evidence="2 3">JCM 15389</strain>
    </source>
</reference>
<evidence type="ECO:0008006" key="4">
    <source>
        <dbReference type="Google" id="ProtNLM"/>
    </source>
</evidence>
<feature type="transmembrane region" description="Helical" evidence="1">
    <location>
        <begin position="99"/>
        <end position="118"/>
    </location>
</feature>
<proteinExistence type="predicted"/>
<comment type="caution">
    <text evidence="2">The sequence shown here is derived from an EMBL/GenBank/DDBJ whole genome shotgun (WGS) entry which is preliminary data.</text>
</comment>
<feature type="transmembrane region" description="Helical" evidence="1">
    <location>
        <begin position="69"/>
        <end position="87"/>
    </location>
</feature>
<sequence>MLLPGEVWLAGVGVNSPAFGIVLALHVAAVLVGFGSVLVTGVQGARLARLPVGPLPAHLARFFATPRNWAARAVYLVPLLGAALVWLSDGRFAFDDPFVEMGGGLWVAAVLLSEALVLRGERRLARVLADEREPTPGPDVAREGRRMALGAAGVLVLVGAAAVVMGAHPG</sequence>
<dbReference type="RefSeq" id="WP_377789254.1">
    <property type="nucleotide sequence ID" value="NZ_JBHLYQ010000057.1"/>
</dbReference>
<accession>A0ABV6C2K1</accession>
<keyword evidence="1" id="KW-0472">Membrane</keyword>
<evidence type="ECO:0000256" key="1">
    <source>
        <dbReference type="SAM" id="Phobius"/>
    </source>
</evidence>
<evidence type="ECO:0000313" key="2">
    <source>
        <dbReference type="EMBL" id="MFC0081919.1"/>
    </source>
</evidence>
<keyword evidence="3" id="KW-1185">Reference proteome</keyword>
<dbReference type="EMBL" id="JBHLYQ010000057">
    <property type="protein sequence ID" value="MFC0081919.1"/>
    <property type="molecule type" value="Genomic_DNA"/>
</dbReference>
<evidence type="ECO:0000313" key="3">
    <source>
        <dbReference type="Proteomes" id="UP001589788"/>
    </source>
</evidence>
<organism evidence="2 3">
    <name type="scientific">Aciditerrimonas ferrireducens</name>
    <dbReference type="NCBI Taxonomy" id="667306"/>
    <lineage>
        <taxon>Bacteria</taxon>
        <taxon>Bacillati</taxon>
        <taxon>Actinomycetota</taxon>
        <taxon>Acidimicrobiia</taxon>
        <taxon>Acidimicrobiales</taxon>
        <taxon>Acidimicrobiaceae</taxon>
        <taxon>Aciditerrimonas</taxon>
    </lineage>
</organism>
<feature type="transmembrane region" description="Helical" evidence="1">
    <location>
        <begin position="20"/>
        <end position="42"/>
    </location>
</feature>